<evidence type="ECO:0000256" key="2">
    <source>
        <dbReference type="SAM" id="MobiDB-lite"/>
    </source>
</evidence>
<feature type="compositionally biased region" description="Low complexity" evidence="2">
    <location>
        <begin position="1"/>
        <end position="13"/>
    </location>
</feature>
<dbReference type="InterPro" id="IPR019405">
    <property type="entry name" value="Lactonase_7-beta_prop"/>
</dbReference>
<dbReference type="PANTHER" id="PTHR30344">
    <property type="entry name" value="6-PHOSPHOGLUCONOLACTONASE-RELATED"/>
    <property type="match status" value="1"/>
</dbReference>
<name>A0A830HU98_9CHLO</name>
<evidence type="ECO:0000313" key="4">
    <source>
        <dbReference type="Proteomes" id="UP000660262"/>
    </source>
</evidence>
<evidence type="ECO:0000256" key="1">
    <source>
        <dbReference type="ARBA" id="ARBA00005564"/>
    </source>
</evidence>
<dbReference type="SUPFAM" id="SSF50974">
    <property type="entry name" value="Nitrous oxide reductase, N-terminal domain"/>
    <property type="match status" value="1"/>
</dbReference>
<comment type="similarity">
    <text evidence="1">Belongs to the cycloisomerase 2 family.</text>
</comment>
<dbReference type="AlphaFoldDB" id="A0A830HU98"/>
<protein>
    <submittedName>
        <fullName evidence="3">Uncharacterized protein</fullName>
    </submittedName>
</protein>
<feature type="compositionally biased region" description="Pro residues" evidence="2">
    <location>
        <begin position="39"/>
        <end position="52"/>
    </location>
</feature>
<dbReference type="Proteomes" id="UP000660262">
    <property type="component" value="Unassembled WGS sequence"/>
</dbReference>
<dbReference type="InterPro" id="IPR011045">
    <property type="entry name" value="N2O_reductase_N"/>
</dbReference>
<accession>A0A830HU98</accession>
<organism evidence="3 4">
    <name type="scientific">Pycnococcus provasolii</name>
    <dbReference type="NCBI Taxonomy" id="41880"/>
    <lineage>
        <taxon>Eukaryota</taxon>
        <taxon>Viridiplantae</taxon>
        <taxon>Chlorophyta</taxon>
        <taxon>Pseudoscourfieldiophyceae</taxon>
        <taxon>Pseudoscourfieldiales</taxon>
        <taxon>Pycnococcaceae</taxon>
        <taxon>Pycnococcus</taxon>
    </lineage>
</organism>
<sequence length="550" mass="58216">MASSSPPSSSQQQHMLPAYSKGRLQHGAAVPPEGGYPAITPPPNRHLQPPPKAADGMTWGRSVQPDAVALHAAANDGSPDNAAARQVAQYASDTNVPSADAVELRHTDAPSGRMTFPNLNLIVEVPPQPGQRDQPPLPYRRFAVGGFTIAHSASPFVSLGDVPHDDTIVASGVTLFERPAGDPQAPAPSHEALRAVPSSFLTKGPATACGPNPAFIAKHPTADVVYVSNEVEASRVGAYTVCDSCFSSLGPAVSTEGAYACHVTVTPDGTWIAASSYGAGTVTFVRVDTFSKACGLTEEKRVLRLPRDAPGPDVDRQGDSGPHAHCCVFGKQLATNVWAMYVVDLGSDRIYAYRFDTSEATWEPARVDAPFVSCPPGSGPRGIVLVGESRAAVGLEITAEVIMLEVLDDGSLAPLSVPCVMKMLPPDWPESGRPEVARFNGGRWASDIASTPDGRWIFVCLRLRNTVICLRHDPSEPVQCLKIVSEVPTGGETPRMCLLEVVNDAIAVLYIAHHHGHNVTRVLVYLDSGAMEHGVTVAHAPLASCICPLN</sequence>
<dbReference type="Gene3D" id="2.130.10.10">
    <property type="entry name" value="YVTN repeat-like/Quinoprotein amine dehydrogenase"/>
    <property type="match status" value="1"/>
</dbReference>
<proteinExistence type="inferred from homology"/>
<dbReference type="PANTHER" id="PTHR30344:SF1">
    <property type="entry name" value="6-PHOSPHOGLUCONOLACTONASE"/>
    <property type="match status" value="1"/>
</dbReference>
<gene>
    <name evidence="3" type="ORF">PPROV_000723500</name>
</gene>
<comment type="caution">
    <text evidence="3">The sequence shown here is derived from an EMBL/GenBank/DDBJ whole genome shotgun (WGS) entry which is preliminary data.</text>
</comment>
<dbReference type="InterPro" id="IPR015943">
    <property type="entry name" value="WD40/YVTN_repeat-like_dom_sf"/>
</dbReference>
<dbReference type="Pfam" id="PF10282">
    <property type="entry name" value="Lactonase"/>
    <property type="match status" value="1"/>
</dbReference>
<dbReference type="EMBL" id="BNJQ01000021">
    <property type="protein sequence ID" value="GHP08497.1"/>
    <property type="molecule type" value="Genomic_DNA"/>
</dbReference>
<reference evidence="3" key="1">
    <citation type="submission" date="2020-10" db="EMBL/GenBank/DDBJ databases">
        <title>Unveiling of a novel bifunctional photoreceptor, Dualchrome1, isolated from a cosmopolitan green alga.</title>
        <authorList>
            <person name="Suzuki S."/>
            <person name="Kawachi M."/>
        </authorList>
    </citation>
    <scope>NUCLEOTIDE SEQUENCE</scope>
    <source>
        <strain evidence="3">NIES 2893</strain>
    </source>
</reference>
<dbReference type="GO" id="GO:0017057">
    <property type="term" value="F:6-phosphogluconolactonase activity"/>
    <property type="evidence" value="ECO:0007669"/>
    <property type="project" value="TreeGrafter"/>
</dbReference>
<evidence type="ECO:0000313" key="3">
    <source>
        <dbReference type="EMBL" id="GHP08497.1"/>
    </source>
</evidence>
<feature type="region of interest" description="Disordered" evidence="2">
    <location>
        <begin position="1"/>
        <end position="63"/>
    </location>
</feature>
<keyword evidence="4" id="KW-1185">Reference proteome</keyword>
<dbReference type="OrthoDB" id="9972196at2759"/>
<dbReference type="InterPro" id="IPR050282">
    <property type="entry name" value="Cycloisomerase_2"/>
</dbReference>